<name>A0ABU7JCQ9_9GAMM</name>
<dbReference type="Proteomes" id="UP001339167">
    <property type="component" value="Unassembled WGS sequence"/>
</dbReference>
<dbReference type="SUPFAM" id="SSF143011">
    <property type="entry name" value="RelE-like"/>
    <property type="match status" value="1"/>
</dbReference>
<dbReference type="InterPro" id="IPR035093">
    <property type="entry name" value="RelE/ParE_toxin_dom_sf"/>
</dbReference>
<comment type="caution">
    <text evidence="2">The sequence shown here is derived from an EMBL/GenBank/DDBJ whole genome shotgun (WGS) entry which is preliminary data.</text>
</comment>
<dbReference type="RefSeq" id="WP_330086583.1">
    <property type="nucleotide sequence ID" value="NZ_JAUGZK010000002.1"/>
</dbReference>
<evidence type="ECO:0000256" key="1">
    <source>
        <dbReference type="ARBA" id="ARBA00022649"/>
    </source>
</evidence>
<dbReference type="InterPro" id="IPR007712">
    <property type="entry name" value="RelE/ParE_toxin"/>
</dbReference>
<dbReference type="Pfam" id="PF05016">
    <property type="entry name" value="ParE_toxin"/>
    <property type="match status" value="1"/>
</dbReference>
<keyword evidence="3" id="KW-1185">Reference proteome</keyword>
<proteinExistence type="predicted"/>
<evidence type="ECO:0000313" key="2">
    <source>
        <dbReference type="EMBL" id="MEE2023226.1"/>
    </source>
</evidence>
<accession>A0ABU7JCQ9</accession>
<evidence type="ECO:0000313" key="3">
    <source>
        <dbReference type="Proteomes" id="UP001339167"/>
    </source>
</evidence>
<organism evidence="2 3">
    <name type="scientific">Alkalimonas mucilaginosa</name>
    <dbReference type="NCBI Taxonomy" id="3057676"/>
    <lineage>
        <taxon>Bacteria</taxon>
        <taxon>Pseudomonadati</taxon>
        <taxon>Pseudomonadota</taxon>
        <taxon>Gammaproteobacteria</taxon>
        <taxon>Alkalimonas</taxon>
    </lineage>
</organism>
<dbReference type="Gene3D" id="3.30.2310.20">
    <property type="entry name" value="RelE-like"/>
    <property type="match status" value="1"/>
</dbReference>
<reference evidence="2 3" key="1">
    <citation type="submission" date="2023-06" db="EMBL/GenBank/DDBJ databases">
        <title>Alkalimonas sp., MEB004 an alkaliphilic bacterium isolated from Lonar Lake, India.</title>
        <authorList>
            <person name="Joshi A."/>
            <person name="Thite S."/>
        </authorList>
    </citation>
    <scope>NUCLEOTIDE SEQUENCE [LARGE SCALE GENOMIC DNA]</scope>
    <source>
        <strain evidence="2 3">MEB004</strain>
    </source>
</reference>
<protein>
    <submittedName>
        <fullName evidence="2">Type II toxin-antitoxin system RelE/ParE family toxin</fullName>
    </submittedName>
</protein>
<sequence>MQLQFTRTALRCLQDIESWQAEFKGPEAAATWVDAYLQQNVEAILAAPDRYRFNPLLADYGLMLRERLDQDHRLLYRQQGEHLYVLLVLHCKQDLVRALYRHQLMRG</sequence>
<dbReference type="EMBL" id="JAUGZK010000002">
    <property type="protein sequence ID" value="MEE2023226.1"/>
    <property type="molecule type" value="Genomic_DNA"/>
</dbReference>
<gene>
    <name evidence="2" type="ORF">QWF21_03135</name>
</gene>
<keyword evidence="1" id="KW-1277">Toxin-antitoxin system</keyword>